<dbReference type="AlphaFoldDB" id="A0ABD0J2K6"/>
<evidence type="ECO:0000313" key="2">
    <source>
        <dbReference type="Proteomes" id="UP001519460"/>
    </source>
</evidence>
<dbReference type="EMBL" id="JACVVK020000712">
    <property type="protein sequence ID" value="KAK7452826.1"/>
    <property type="molecule type" value="Genomic_DNA"/>
</dbReference>
<gene>
    <name evidence="1" type="ORF">BaRGS_00039681</name>
</gene>
<sequence length="100" mass="11369">MHTGTLDQQAFGGVFISCVTCVTGRIIVVAEWCRTQPGTRRGTREQRARRNNLRFFNLSETGKNSHTACAEQVLEREVCSRRCLHWSDKMAILNTGRQTL</sequence>
<organism evidence="1 2">
    <name type="scientific">Batillaria attramentaria</name>
    <dbReference type="NCBI Taxonomy" id="370345"/>
    <lineage>
        <taxon>Eukaryota</taxon>
        <taxon>Metazoa</taxon>
        <taxon>Spiralia</taxon>
        <taxon>Lophotrochozoa</taxon>
        <taxon>Mollusca</taxon>
        <taxon>Gastropoda</taxon>
        <taxon>Caenogastropoda</taxon>
        <taxon>Sorbeoconcha</taxon>
        <taxon>Cerithioidea</taxon>
        <taxon>Batillariidae</taxon>
        <taxon>Batillaria</taxon>
    </lineage>
</organism>
<dbReference type="Proteomes" id="UP001519460">
    <property type="component" value="Unassembled WGS sequence"/>
</dbReference>
<accession>A0ABD0J2K6</accession>
<evidence type="ECO:0000313" key="1">
    <source>
        <dbReference type="EMBL" id="KAK7452826.1"/>
    </source>
</evidence>
<name>A0ABD0J2K6_9CAEN</name>
<comment type="caution">
    <text evidence="1">The sequence shown here is derived from an EMBL/GenBank/DDBJ whole genome shotgun (WGS) entry which is preliminary data.</text>
</comment>
<protein>
    <submittedName>
        <fullName evidence="1">Uncharacterized protein</fullName>
    </submittedName>
</protein>
<keyword evidence="2" id="KW-1185">Reference proteome</keyword>
<reference evidence="1 2" key="1">
    <citation type="journal article" date="2023" name="Sci. Data">
        <title>Genome assembly of the Korean intertidal mud-creeper Batillaria attramentaria.</title>
        <authorList>
            <person name="Patra A.K."/>
            <person name="Ho P.T."/>
            <person name="Jun S."/>
            <person name="Lee S.J."/>
            <person name="Kim Y."/>
            <person name="Won Y.J."/>
        </authorList>
    </citation>
    <scope>NUCLEOTIDE SEQUENCE [LARGE SCALE GENOMIC DNA]</scope>
    <source>
        <strain evidence="1">Wonlab-2016</strain>
    </source>
</reference>
<proteinExistence type="predicted"/>